<evidence type="ECO:0000313" key="3">
    <source>
        <dbReference type="Proteomes" id="UP000324800"/>
    </source>
</evidence>
<dbReference type="EMBL" id="SNRW01021905">
    <property type="protein sequence ID" value="KAA6364244.1"/>
    <property type="molecule type" value="Genomic_DNA"/>
</dbReference>
<reference evidence="2 3" key="1">
    <citation type="submission" date="2019-03" db="EMBL/GenBank/DDBJ databases">
        <title>Single cell metagenomics reveals metabolic interactions within the superorganism composed of flagellate Streblomastix strix and complex community of Bacteroidetes bacteria on its surface.</title>
        <authorList>
            <person name="Treitli S.C."/>
            <person name="Kolisko M."/>
            <person name="Husnik F."/>
            <person name="Keeling P."/>
            <person name="Hampl V."/>
        </authorList>
    </citation>
    <scope>NUCLEOTIDE SEQUENCE [LARGE SCALE GENOMIC DNA]</scope>
    <source>
        <strain evidence="2">ST1C</strain>
    </source>
</reference>
<accession>A0A5J4U1I4</accession>
<comment type="caution">
    <text evidence="2">The sequence shown here is derived from an EMBL/GenBank/DDBJ whole genome shotgun (WGS) entry which is preliminary data.</text>
</comment>
<feature type="non-terminal residue" evidence="2">
    <location>
        <position position="1"/>
    </location>
</feature>
<name>A0A5J4U1I4_9EUKA</name>
<dbReference type="Proteomes" id="UP000324800">
    <property type="component" value="Unassembled WGS sequence"/>
</dbReference>
<gene>
    <name evidence="2" type="ORF">EZS28_040229</name>
</gene>
<evidence type="ECO:0000313" key="2">
    <source>
        <dbReference type="EMBL" id="KAA6364244.1"/>
    </source>
</evidence>
<organism evidence="2 3">
    <name type="scientific">Streblomastix strix</name>
    <dbReference type="NCBI Taxonomy" id="222440"/>
    <lineage>
        <taxon>Eukaryota</taxon>
        <taxon>Metamonada</taxon>
        <taxon>Preaxostyla</taxon>
        <taxon>Oxymonadida</taxon>
        <taxon>Streblomastigidae</taxon>
        <taxon>Streblomastix</taxon>
    </lineage>
</organism>
<evidence type="ECO:0000256" key="1">
    <source>
        <dbReference type="SAM" id="MobiDB-lite"/>
    </source>
</evidence>
<dbReference type="AlphaFoldDB" id="A0A5J4U1I4"/>
<proteinExistence type="predicted"/>
<feature type="region of interest" description="Disordered" evidence="1">
    <location>
        <begin position="1"/>
        <end position="32"/>
    </location>
</feature>
<sequence>NPIKRPSAQELLDSEIMKIQSGKEEDGSAIES</sequence>
<protein>
    <submittedName>
        <fullName evidence="2">Uncharacterized protein</fullName>
    </submittedName>
</protein>